<evidence type="ECO:0000313" key="4">
    <source>
        <dbReference type="Proteomes" id="UP000037727"/>
    </source>
</evidence>
<dbReference type="InterPro" id="IPR046883">
    <property type="entry name" value="T6SS_FHA_C"/>
</dbReference>
<keyword evidence="4" id="KW-1185">Reference proteome</keyword>
<dbReference type="EMBL" id="LJCS01000067">
    <property type="protein sequence ID" value="KOY60723.1"/>
    <property type="molecule type" value="Genomic_DNA"/>
</dbReference>
<feature type="domain" description="FHA" evidence="1">
    <location>
        <begin position="32"/>
        <end position="99"/>
    </location>
</feature>
<proteinExistence type="predicted"/>
<dbReference type="Pfam" id="PF20232">
    <property type="entry name" value="T6SS_FHA_C"/>
    <property type="match status" value="1"/>
</dbReference>
<dbReference type="Gene3D" id="2.60.200.20">
    <property type="match status" value="1"/>
</dbReference>
<dbReference type="Proteomes" id="UP000037727">
    <property type="component" value="Unassembled WGS sequence"/>
</dbReference>
<dbReference type="CDD" id="cd00060">
    <property type="entry name" value="FHA"/>
    <property type="match status" value="1"/>
</dbReference>
<evidence type="ECO:0000259" key="2">
    <source>
        <dbReference type="Pfam" id="PF20232"/>
    </source>
</evidence>
<dbReference type="InterPro" id="IPR000253">
    <property type="entry name" value="FHA_dom"/>
</dbReference>
<sequence>MSEVIMQITIINTPAGDITANSSHIFYPPGGTIGTSEDNHFVLPDPSGCISALQASVHISAQGACTITNIGTAFMMINNIPLARGETTSLQENSKLQIGDYYLTVDKTETTKYRSAEQEIPETDISAALWDEFNETLPPEKNPTEDEQLSLADFMLPKQGTEPVLSLDQLATRPTDPMQLFTAQRHSASSQTLFQQNTRLSVTPLQLWEEQVKQLDPLCMFKKEPTAATANDMTAPQTYPMSDRHEQAMKEALFYCLNSIMNRFDPSYDENSVPAAHFWHMNGTQHRKAKLWDNFTERYQQTTEDIRQQSSTLFNAFFLSVYQQKLNTIFDNNNGE</sequence>
<comment type="caution">
    <text evidence="3">The sequence shown here is derived from an EMBL/GenBank/DDBJ whole genome shotgun (WGS) entry which is preliminary data.</text>
</comment>
<name>A0ABR5K841_9GAMM</name>
<evidence type="ECO:0008006" key="5">
    <source>
        <dbReference type="Google" id="ProtNLM"/>
    </source>
</evidence>
<feature type="domain" description="Type VI secretion system FHA" evidence="2">
    <location>
        <begin position="237"/>
        <end position="324"/>
    </location>
</feature>
<evidence type="ECO:0000259" key="1">
    <source>
        <dbReference type="Pfam" id="PF00498"/>
    </source>
</evidence>
<accession>A0ABR5K841</accession>
<reference evidence="3 4" key="1">
    <citation type="submission" date="2015-09" db="EMBL/GenBank/DDBJ databases">
        <title>Draft genome sequence and assembly of Photorhabdus sp. VMG, a bacterial symbiont associated with Heterorhabditis zealandica.</title>
        <authorList>
            <person name="Naidoo S."/>
            <person name="Featherston J."/>
            <person name="Mothupi B."/>
            <person name="Gray V.M."/>
        </authorList>
    </citation>
    <scope>NUCLEOTIDE SEQUENCE [LARGE SCALE GENOMIC DNA]</scope>
    <source>
        <strain evidence="3 4">VMG</strain>
    </source>
</reference>
<dbReference type="Pfam" id="PF00498">
    <property type="entry name" value="FHA"/>
    <property type="match status" value="1"/>
</dbReference>
<protein>
    <recommendedName>
        <fullName evidence="5">FHA domain-containing protein</fullName>
    </recommendedName>
</protein>
<organism evidence="3 4">
    <name type="scientific">Photorhabdus heterorhabditis</name>
    <dbReference type="NCBI Taxonomy" id="880156"/>
    <lineage>
        <taxon>Bacteria</taxon>
        <taxon>Pseudomonadati</taxon>
        <taxon>Pseudomonadota</taxon>
        <taxon>Gammaproteobacteria</taxon>
        <taxon>Enterobacterales</taxon>
        <taxon>Morganellaceae</taxon>
        <taxon>Photorhabdus</taxon>
    </lineage>
</organism>
<gene>
    <name evidence="3" type="ORF">AM629_17825</name>
</gene>
<dbReference type="InterPro" id="IPR008984">
    <property type="entry name" value="SMAD_FHA_dom_sf"/>
</dbReference>
<evidence type="ECO:0000313" key="3">
    <source>
        <dbReference type="EMBL" id="KOY60723.1"/>
    </source>
</evidence>
<dbReference type="SUPFAM" id="SSF49879">
    <property type="entry name" value="SMAD/FHA domain"/>
    <property type="match status" value="1"/>
</dbReference>